<sequence>MGCGKWVLRGFRPLSEGEKPCKRPEKIGEKAHLQVEKTLVRFSADTKRCGSGKRANAHIGLFKWLNFRRECGILFPALCFPSKCMHF</sequence>
<name>A0A0M8K8N4_9CHLR</name>
<dbReference type="EMBL" id="BBZA01000223">
    <property type="protein sequence ID" value="GAP64015.1"/>
    <property type="molecule type" value="Genomic_DNA"/>
</dbReference>
<evidence type="ECO:0000313" key="2">
    <source>
        <dbReference type="Proteomes" id="UP000037784"/>
    </source>
</evidence>
<evidence type="ECO:0000313" key="1">
    <source>
        <dbReference type="EMBL" id="GAP64015.1"/>
    </source>
</evidence>
<reference evidence="1 2" key="1">
    <citation type="journal article" date="2015" name="Genome Announc.">
        <title>Draft Genome Sequence of a Heterotrophic Facultative Anaerobic Thermophilic Bacterium, Ardenticatena maritima Strain 110ST.</title>
        <authorList>
            <person name="Kawaichi S."/>
            <person name="Yoshida T."/>
            <person name="Sako Y."/>
            <person name="Nakamura R."/>
        </authorList>
    </citation>
    <scope>NUCLEOTIDE SEQUENCE [LARGE SCALE GENOMIC DNA]</scope>
    <source>
        <strain evidence="1 2">110S</strain>
    </source>
</reference>
<gene>
    <name evidence="1" type="ORF">ARMA_2438</name>
</gene>
<dbReference type="InParanoid" id="A0A0M8K8N4"/>
<organism evidence="1 2">
    <name type="scientific">Ardenticatena maritima</name>
    <dbReference type="NCBI Taxonomy" id="872965"/>
    <lineage>
        <taxon>Bacteria</taxon>
        <taxon>Bacillati</taxon>
        <taxon>Chloroflexota</taxon>
        <taxon>Ardenticatenia</taxon>
        <taxon>Ardenticatenales</taxon>
        <taxon>Ardenticatenaceae</taxon>
        <taxon>Ardenticatena</taxon>
    </lineage>
</organism>
<dbReference type="AlphaFoldDB" id="A0A0M8K8N4"/>
<reference evidence="2" key="2">
    <citation type="submission" date="2015-08" db="EMBL/GenBank/DDBJ databases">
        <title>Draft Genome Sequence of a Heterotrophic Facultative Anaerobic Bacterium Ardenticatena maritima Strain 110S.</title>
        <authorList>
            <person name="Kawaichi S."/>
            <person name="Yoshida T."/>
            <person name="Sako Y."/>
            <person name="Nakamura R."/>
        </authorList>
    </citation>
    <scope>NUCLEOTIDE SEQUENCE [LARGE SCALE GENOMIC DNA]</scope>
    <source>
        <strain evidence="2">110S</strain>
    </source>
</reference>
<dbReference type="Proteomes" id="UP000037784">
    <property type="component" value="Unassembled WGS sequence"/>
</dbReference>
<protein>
    <submittedName>
        <fullName evidence="1">Uncharacterized protein</fullName>
    </submittedName>
</protein>
<keyword evidence="2" id="KW-1185">Reference proteome</keyword>
<accession>A0A0M8K8N4</accession>
<proteinExistence type="predicted"/>
<comment type="caution">
    <text evidence="1">The sequence shown here is derived from an EMBL/GenBank/DDBJ whole genome shotgun (WGS) entry which is preliminary data.</text>
</comment>